<proteinExistence type="predicted"/>
<comment type="caution">
    <text evidence="7">The sequence shown here is derived from an EMBL/GenBank/DDBJ whole genome shotgun (WGS) entry which is preliminary data.</text>
</comment>
<feature type="compositionally biased region" description="Polar residues" evidence="5">
    <location>
        <begin position="129"/>
        <end position="150"/>
    </location>
</feature>
<keyword evidence="1" id="KW-0479">Metal-binding</keyword>
<organism evidence="7 8">
    <name type="scientific">Heracleum sosnowskyi</name>
    <dbReference type="NCBI Taxonomy" id="360622"/>
    <lineage>
        <taxon>Eukaryota</taxon>
        <taxon>Viridiplantae</taxon>
        <taxon>Streptophyta</taxon>
        <taxon>Embryophyta</taxon>
        <taxon>Tracheophyta</taxon>
        <taxon>Spermatophyta</taxon>
        <taxon>Magnoliopsida</taxon>
        <taxon>eudicotyledons</taxon>
        <taxon>Gunneridae</taxon>
        <taxon>Pentapetalae</taxon>
        <taxon>asterids</taxon>
        <taxon>campanulids</taxon>
        <taxon>Apiales</taxon>
        <taxon>Apiaceae</taxon>
        <taxon>Apioideae</taxon>
        <taxon>apioid superclade</taxon>
        <taxon>Tordylieae</taxon>
        <taxon>Tordyliinae</taxon>
        <taxon>Heracleum</taxon>
    </lineage>
</organism>
<dbReference type="EMBL" id="JAUIZM010000003">
    <property type="protein sequence ID" value="KAK1392832.1"/>
    <property type="molecule type" value="Genomic_DNA"/>
</dbReference>
<keyword evidence="2 4" id="KW-0863">Zinc-finger</keyword>
<protein>
    <submittedName>
        <fullName evidence="7">RING-type domain-containing protein</fullName>
    </submittedName>
</protein>
<dbReference type="InterPro" id="IPR049627">
    <property type="entry name" value="SLX8"/>
</dbReference>
<dbReference type="Pfam" id="PF13923">
    <property type="entry name" value="zf-C3HC4_2"/>
    <property type="match status" value="1"/>
</dbReference>
<feature type="region of interest" description="Disordered" evidence="5">
    <location>
        <begin position="110"/>
        <end position="152"/>
    </location>
</feature>
<dbReference type="PANTHER" id="PTHR47094">
    <property type="entry name" value="ELFLESS, ISOFORM B"/>
    <property type="match status" value="1"/>
</dbReference>
<dbReference type="SMART" id="SM00184">
    <property type="entry name" value="RING"/>
    <property type="match status" value="1"/>
</dbReference>
<feature type="domain" description="RING-type" evidence="6">
    <location>
        <begin position="169"/>
        <end position="207"/>
    </location>
</feature>
<evidence type="ECO:0000259" key="6">
    <source>
        <dbReference type="PROSITE" id="PS50089"/>
    </source>
</evidence>
<evidence type="ECO:0000256" key="1">
    <source>
        <dbReference type="ARBA" id="ARBA00022723"/>
    </source>
</evidence>
<evidence type="ECO:0000256" key="4">
    <source>
        <dbReference type="PROSITE-ProRule" id="PRU00175"/>
    </source>
</evidence>
<dbReference type="InterPro" id="IPR013083">
    <property type="entry name" value="Znf_RING/FYVE/PHD"/>
</dbReference>
<dbReference type="Proteomes" id="UP001237642">
    <property type="component" value="Unassembled WGS sequence"/>
</dbReference>
<dbReference type="Gene3D" id="3.30.40.10">
    <property type="entry name" value="Zinc/RING finger domain, C3HC4 (zinc finger)"/>
    <property type="match status" value="1"/>
</dbReference>
<dbReference type="GO" id="GO:0033768">
    <property type="term" value="C:SUMO-targeted ubiquitin ligase complex"/>
    <property type="evidence" value="ECO:0007669"/>
    <property type="project" value="TreeGrafter"/>
</dbReference>
<name>A0AAD8IYR6_9APIA</name>
<evidence type="ECO:0000313" key="8">
    <source>
        <dbReference type="Proteomes" id="UP001237642"/>
    </source>
</evidence>
<dbReference type="AlphaFoldDB" id="A0AAD8IYR6"/>
<dbReference type="GO" id="GO:0008270">
    <property type="term" value="F:zinc ion binding"/>
    <property type="evidence" value="ECO:0007669"/>
    <property type="project" value="UniProtKB-KW"/>
</dbReference>
<evidence type="ECO:0000256" key="5">
    <source>
        <dbReference type="SAM" id="MobiDB-lite"/>
    </source>
</evidence>
<reference evidence="7" key="1">
    <citation type="submission" date="2023-02" db="EMBL/GenBank/DDBJ databases">
        <title>Genome of toxic invasive species Heracleum sosnowskyi carries increased number of genes despite the absence of recent whole-genome duplications.</title>
        <authorList>
            <person name="Schelkunov M."/>
            <person name="Shtratnikova V."/>
            <person name="Makarenko M."/>
            <person name="Klepikova A."/>
            <person name="Omelchenko D."/>
            <person name="Novikova G."/>
            <person name="Obukhova E."/>
            <person name="Bogdanov V."/>
            <person name="Penin A."/>
            <person name="Logacheva M."/>
        </authorList>
    </citation>
    <scope>NUCLEOTIDE SEQUENCE</scope>
    <source>
        <strain evidence="7">Hsosn_3</strain>
        <tissue evidence="7">Leaf</tissue>
    </source>
</reference>
<gene>
    <name evidence="7" type="ORF">POM88_011888</name>
</gene>
<dbReference type="PROSITE" id="PS50089">
    <property type="entry name" value="ZF_RING_2"/>
    <property type="match status" value="1"/>
</dbReference>
<dbReference type="PANTHER" id="PTHR47094:SF1">
    <property type="entry name" value="RING-TYPE E3 UBIQUITIN TRANSFERASE"/>
    <property type="match status" value="1"/>
</dbReference>
<evidence type="ECO:0000256" key="3">
    <source>
        <dbReference type="ARBA" id="ARBA00022833"/>
    </source>
</evidence>
<reference evidence="7" key="2">
    <citation type="submission" date="2023-05" db="EMBL/GenBank/DDBJ databases">
        <authorList>
            <person name="Schelkunov M.I."/>
        </authorList>
    </citation>
    <scope>NUCLEOTIDE SEQUENCE</scope>
    <source>
        <strain evidence="7">Hsosn_3</strain>
        <tissue evidence="7">Leaf</tissue>
    </source>
</reference>
<dbReference type="GO" id="GO:0061630">
    <property type="term" value="F:ubiquitin protein ligase activity"/>
    <property type="evidence" value="ECO:0007669"/>
    <property type="project" value="InterPro"/>
</dbReference>
<feature type="compositionally biased region" description="Basic residues" evidence="5">
    <location>
        <begin position="117"/>
        <end position="127"/>
    </location>
</feature>
<dbReference type="InterPro" id="IPR001841">
    <property type="entry name" value="Znf_RING"/>
</dbReference>
<keyword evidence="8" id="KW-1185">Reference proteome</keyword>
<dbReference type="GO" id="GO:0140082">
    <property type="term" value="F:SUMO-ubiquitin ligase activity"/>
    <property type="evidence" value="ECO:0007669"/>
    <property type="project" value="TreeGrafter"/>
</dbReference>
<dbReference type="PROSITE" id="PS00518">
    <property type="entry name" value="ZF_RING_1"/>
    <property type="match status" value="1"/>
</dbReference>
<feature type="region of interest" description="Disordered" evidence="5">
    <location>
        <begin position="36"/>
        <end position="85"/>
    </location>
</feature>
<keyword evidence="3" id="KW-0862">Zinc</keyword>
<evidence type="ECO:0000313" key="7">
    <source>
        <dbReference type="EMBL" id="KAK1392832.1"/>
    </source>
</evidence>
<dbReference type="InterPro" id="IPR017907">
    <property type="entry name" value="Znf_RING_CS"/>
</dbReference>
<sequence>MSKFVQLPAFWCSAARAVCTHFKYIRGKIRRITPNAETPAHTGSQLGPSVQQGGSRPVGTNVQRESSMSPHTVGETSPHGSSLRSHISITPQIDGVAADDDDVIMSSAREFEEARRKNGLRRKRRRTSNSEGQSTRSSPNNLSKPKSGPSNLEIENAWSAQQKKLELTCPVCLGPIIQEMSTKCGHVFCMDCITQSIATQGKCPVCRTKISMNDIIKIYLPMAS</sequence>
<feature type="compositionally biased region" description="Polar residues" evidence="5">
    <location>
        <begin position="41"/>
        <end position="85"/>
    </location>
</feature>
<dbReference type="GO" id="GO:0006511">
    <property type="term" value="P:ubiquitin-dependent protein catabolic process"/>
    <property type="evidence" value="ECO:0007669"/>
    <property type="project" value="TreeGrafter"/>
</dbReference>
<evidence type="ECO:0000256" key="2">
    <source>
        <dbReference type="ARBA" id="ARBA00022771"/>
    </source>
</evidence>
<accession>A0AAD8IYR6</accession>
<dbReference type="SUPFAM" id="SSF57850">
    <property type="entry name" value="RING/U-box"/>
    <property type="match status" value="1"/>
</dbReference>
<dbReference type="GO" id="GO:0032183">
    <property type="term" value="F:SUMO binding"/>
    <property type="evidence" value="ECO:0007669"/>
    <property type="project" value="TreeGrafter"/>
</dbReference>